<dbReference type="Proteomes" id="UP000011096">
    <property type="component" value="Unassembled WGS sequence"/>
</dbReference>
<feature type="compositionally biased region" description="Polar residues" evidence="1">
    <location>
        <begin position="34"/>
        <end position="44"/>
    </location>
</feature>
<feature type="region of interest" description="Disordered" evidence="1">
    <location>
        <begin position="78"/>
        <end position="116"/>
    </location>
</feature>
<gene>
    <name evidence="2" type="ORF">CGGC5_v007928</name>
</gene>
<dbReference type="OrthoDB" id="4815089at2759"/>
<evidence type="ECO:0000313" key="3">
    <source>
        <dbReference type="Proteomes" id="UP000011096"/>
    </source>
</evidence>
<evidence type="ECO:0000256" key="1">
    <source>
        <dbReference type="SAM" id="MobiDB-lite"/>
    </source>
</evidence>
<feature type="compositionally biased region" description="Basic and acidic residues" evidence="1">
    <location>
        <begin position="46"/>
        <end position="61"/>
    </location>
</feature>
<keyword evidence="3" id="KW-1185">Reference proteome</keyword>
<feature type="compositionally biased region" description="Polar residues" evidence="1">
    <location>
        <begin position="1"/>
        <end position="22"/>
    </location>
</feature>
<dbReference type="AlphaFoldDB" id="A0A7J6J462"/>
<reference evidence="2 3" key="1">
    <citation type="submission" date="2012-08" db="EMBL/GenBank/DDBJ databases">
        <authorList>
            <person name="Gan P.H.P."/>
            <person name="Ikeda K."/>
            <person name="Irieda H."/>
            <person name="Narusaka M."/>
            <person name="O'Connell R.J."/>
            <person name="Narusaka Y."/>
            <person name="Takano Y."/>
            <person name="Kubo Y."/>
            <person name="Shirasu K."/>
        </authorList>
    </citation>
    <scope>NUCLEOTIDE SEQUENCE [LARGE SCALE GENOMIC DNA]</scope>
    <source>
        <strain evidence="2 3">Nara gc5</strain>
    </source>
</reference>
<dbReference type="EMBL" id="ANPB02000004">
    <property type="protein sequence ID" value="KAF4484027.1"/>
    <property type="molecule type" value="Genomic_DNA"/>
</dbReference>
<dbReference type="InParanoid" id="A0A7J6J462"/>
<proteinExistence type="predicted"/>
<name>A0A7J6J462_COLFN</name>
<evidence type="ECO:0000313" key="2">
    <source>
        <dbReference type="EMBL" id="KAF4484027.1"/>
    </source>
</evidence>
<comment type="caution">
    <text evidence="2">The sequence shown here is derived from an EMBL/GenBank/DDBJ whole genome shotgun (WGS) entry which is preliminary data.</text>
</comment>
<dbReference type="RefSeq" id="XP_031881921.1">
    <property type="nucleotide sequence ID" value="XM_032020973.1"/>
</dbReference>
<reference evidence="2 3" key="2">
    <citation type="submission" date="2020-04" db="EMBL/GenBank/DDBJ databases">
        <title>Genome sequencing and assembly of multiple isolates from the Colletotrichum gloeosporioides species complex.</title>
        <authorList>
            <person name="Gan P."/>
            <person name="Shirasu K."/>
        </authorList>
    </citation>
    <scope>NUCLEOTIDE SEQUENCE [LARGE SCALE GENOMIC DNA]</scope>
    <source>
        <strain evidence="2 3">Nara gc5</strain>
    </source>
</reference>
<protein>
    <submittedName>
        <fullName evidence="2">Uncharacterized protein</fullName>
    </submittedName>
</protein>
<sequence>MAGNQPNTDAHSTACNQGSVSSPGDDGKVVSAAERSSNAQTNLQRYLKDDGDRPVGDEKSRIGIGAPIAKVDALFSRAGAGQAHEKPRQASAHEAEADRAIGDQLSTVTQERPKRL</sequence>
<accession>A0A7J6J462</accession>
<feature type="compositionally biased region" description="Basic and acidic residues" evidence="1">
    <location>
        <begin position="83"/>
        <end position="101"/>
    </location>
</feature>
<feature type="region of interest" description="Disordered" evidence="1">
    <location>
        <begin position="1"/>
        <end position="64"/>
    </location>
</feature>
<dbReference type="GeneID" id="43605181"/>
<organism evidence="2 3">
    <name type="scientific">Colletotrichum fructicola (strain Nara gc5)</name>
    <name type="common">Anthracnose fungus</name>
    <name type="synonym">Colletotrichum gloeosporioides (strain Nara gc5)</name>
    <dbReference type="NCBI Taxonomy" id="1213859"/>
    <lineage>
        <taxon>Eukaryota</taxon>
        <taxon>Fungi</taxon>
        <taxon>Dikarya</taxon>
        <taxon>Ascomycota</taxon>
        <taxon>Pezizomycotina</taxon>
        <taxon>Sordariomycetes</taxon>
        <taxon>Hypocreomycetidae</taxon>
        <taxon>Glomerellales</taxon>
        <taxon>Glomerellaceae</taxon>
        <taxon>Colletotrichum</taxon>
        <taxon>Colletotrichum gloeosporioides species complex</taxon>
    </lineage>
</organism>